<reference evidence="3" key="1">
    <citation type="submission" date="2019-02" db="EMBL/GenBank/DDBJ databases">
        <authorList>
            <person name="Gruber-Vodicka R. H."/>
            <person name="Seah K. B. B."/>
        </authorList>
    </citation>
    <scope>NUCLEOTIDE SEQUENCE</scope>
    <source>
        <strain evidence="1">BECK_BZ197</strain>
        <strain evidence="3">BECK_BZ198</strain>
        <strain evidence="2">BECK_BZ199</strain>
    </source>
</reference>
<accession>A0A451BB05</accession>
<evidence type="ECO:0000313" key="2">
    <source>
        <dbReference type="EMBL" id="VFK31381.1"/>
    </source>
</evidence>
<gene>
    <name evidence="1" type="ORF">BECKMB1821G_GA0114241_10258</name>
    <name evidence="3" type="ORF">BECKMB1821H_GA0114242_10239</name>
    <name evidence="2" type="ORF">BECKMB1821I_GA0114274_10239</name>
</gene>
<sequence length="126" mass="14640">MASHATYLSIFNFTNEDINITVTETDNYDWDGVSRPDHNFNNVTIASEKMKREREELNASARSAWYRMNISLLNGDEITFRNDQHDALGSFSREYKLEGSSSGKYNLHQEAADNENKFFIFNKKRS</sequence>
<evidence type="ECO:0000313" key="3">
    <source>
        <dbReference type="EMBL" id="VFK75457.1"/>
    </source>
</evidence>
<dbReference type="EMBL" id="CAADFO010000025">
    <property type="protein sequence ID" value="VFK27063.1"/>
    <property type="molecule type" value="Genomic_DNA"/>
</dbReference>
<dbReference type="EMBL" id="CAADGH010000023">
    <property type="protein sequence ID" value="VFK75457.1"/>
    <property type="molecule type" value="Genomic_DNA"/>
</dbReference>
<organism evidence="3">
    <name type="scientific">Candidatus Kentrum sp. MB</name>
    <dbReference type="NCBI Taxonomy" id="2138164"/>
    <lineage>
        <taxon>Bacteria</taxon>
        <taxon>Pseudomonadati</taxon>
        <taxon>Pseudomonadota</taxon>
        <taxon>Gammaproteobacteria</taxon>
        <taxon>Candidatus Kentrum</taxon>
    </lineage>
</organism>
<name>A0A451BB05_9GAMM</name>
<proteinExistence type="predicted"/>
<evidence type="ECO:0000313" key="1">
    <source>
        <dbReference type="EMBL" id="VFK27063.1"/>
    </source>
</evidence>
<dbReference type="EMBL" id="CAADFQ010000023">
    <property type="protein sequence ID" value="VFK31381.1"/>
    <property type="molecule type" value="Genomic_DNA"/>
</dbReference>
<protein>
    <submittedName>
        <fullName evidence="3">Uncharacterized protein</fullName>
    </submittedName>
</protein>
<dbReference type="AlphaFoldDB" id="A0A451BB05"/>